<evidence type="ECO:0000259" key="3">
    <source>
        <dbReference type="SMART" id="SM00642"/>
    </source>
</evidence>
<dbReference type="PANTHER" id="PTHR43002">
    <property type="entry name" value="GLYCOGEN DEBRANCHING ENZYME"/>
    <property type="match status" value="1"/>
</dbReference>
<keyword evidence="5" id="KW-1185">Reference proteome</keyword>
<evidence type="ECO:0000256" key="2">
    <source>
        <dbReference type="SAM" id="MobiDB-lite"/>
    </source>
</evidence>
<dbReference type="InterPro" id="IPR014756">
    <property type="entry name" value="Ig_E-set"/>
</dbReference>
<dbReference type="InterPro" id="IPR013783">
    <property type="entry name" value="Ig-like_fold"/>
</dbReference>
<evidence type="ECO:0000313" key="4">
    <source>
        <dbReference type="EMBL" id="OSX75649.1"/>
    </source>
</evidence>
<dbReference type="SUPFAM" id="SSF51011">
    <property type="entry name" value="Glycosyl hydrolase domain"/>
    <property type="match status" value="1"/>
</dbReference>
<dbReference type="SUPFAM" id="SSF51445">
    <property type="entry name" value="(Trans)glycosidases"/>
    <property type="match status" value="1"/>
</dbReference>
<dbReference type="Gene3D" id="2.60.40.10">
    <property type="entry name" value="Immunoglobulins"/>
    <property type="match status" value="1"/>
</dbReference>
<feature type="domain" description="Glycosyl hydrolase family 13 catalytic" evidence="3">
    <location>
        <begin position="195"/>
        <end position="616"/>
    </location>
</feature>
<dbReference type="InterPro" id="IPR017853">
    <property type="entry name" value="GH"/>
</dbReference>
<evidence type="ECO:0000256" key="1">
    <source>
        <dbReference type="ARBA" id="ARBA00008061"/>
    </source>
</evidence>
<accession>A0A1X6P433</accession>
<dbReference type="GO" id="GO:0005975">
    <property type="term" value="P:carbohydrate metabolic process"/>
    <property type="evidence" value="ECO:0007669"/>
    <property type="project" value="InterPro"/>
</dbReference>
<proteinExistence type="inferred from homology"/>
<reference evidence="4 5" key="1">
    <citation type="submission" date="2017-03" db="EMBL/GenBank/DDBJ databases">
        <title>WGS assembly of Porphyra umbilicalis.</title>
        <authorList>
            <person name="Brawley S.H."/>
            <person name="Blouin N.A."/>
            <person name="Ficko-Blean E."/>
            <person name="Wheeler G.L."/>
            <person name="Lohr M."/>
            <person name="Goodson H.V."/>
            <person name="Jenkins J.W."/>
            <person name="Blaby-Haas C.E."/>
            <person name="Helliwell K.E."/>
            <person name="Chan C."/>
            <person name="Marriage T."/>
            <person name="Bhattacharya D."/>
            <person name="Klein A.S."/>
            <person name="Badis Y."/>
            <person name="Brodie J."/>
            <person name="Cao Y."/>
            <person name="Collen J."/>
            <person name="Dittami S.M."/>
            <person name="Gachon C.M."/>
            <person name="Green B.R."/>
            <person name="Karpowicz S."/>
            <person name="Kim J.W."/>
            <person name="Kudahl U."/>
            <person name="Lin S."/>
            <person name="Michel G."/>
            <person name="Mittag M."/>
            <person name="Olson B.J."/>
            <person name="Pangilinan J."/>
            <person name="Peng Y."/>
            <person name="Qiu H."/>
            <person name="Shu S."/>
            <person name="Singer J.T."/>
            <person name="Smith A.G."/>
            <person name="Sprecher B.N."/>
            <person name="Wagner V."/>
            <person name="Wang W."/>
            <person name="Wang Z.-Y."/>
            <person name="Yan J."/>
            <person name="Yarish C."/>
            <person name="Zoeuner-Riek S."/>
            <person name="Zhuang Y."/>
            <person name="Zou Y."/>
            <person name="Lindquist E.A."/>
            <person name="Grimwood J."/>
            <person name="Barry K."/>
            <person name="Rokhsar D.S."/>
            <person name="Schmutz J."/>
            <person name="Stiller J.W."/>
            <person name="Grossman A.R."/>
            <person name="Prochnik S.E."/>
        </authorList>
    </citation>
    <scope>NUCLEOTIDE SEQUENCE [LARGE SCALE GENOMIC DNA]</scope>
    <source>
        <strain evidence="4">4086291</strain>
    </source>
</reference>
<dbReference type="Gene3D" id="2.60.40.1180">
    <property type="entry name" value="Golgi alpha-mannosidase II"/>
    <property type="match status" value="1"/>
</dbReference>
<dbReference type="Pfam" id="PF21156">
    <property type="entry name" value="ISOA1-3_C"/>
    <property type="match status" value="1"/>
</dbReference>
<dbReference type="InterPro" id="IPR013780">
    <property type="entry name" value="Glyco_hydro_b"/>
</dbReference>
<feature type="region of interest" description="Disordered" evidence="2">
    <location>
        <begin position="512"/>
        <end position="535"/>
    </location>
</feature>
<gene>
    <name evidence="4" type="ORF">BU14_0229s0037</name>
</gene>
<dbReference type="EMBL" id="KV918897">
    <property type="protein sequence ID" value="OSX75649.1"/>
    <property type="molecule type" value="Genomic_DNA"/>
</dbReference>
<dbReference type="AlphaFoldDB" id="A0A1X6P433"/>
<dbReference type="SUPFAM" id="SSF81296">
    <property type="entry name" value="E set domains"/>
    <property type="match status" value="1"/>
</dbReference>
<protein>
    <recommendedName>
        <fullName evidence="3">Glycosyl hydrolase family 13 catalytic domain-containing protein</fullName>
    </recommendedName>
</protein>
<dbReference type="CDD" id="cd11326">
    <property type="entry name" value="AmyAc_Glg_debranch"/>
    <property type="match status" value="1"/>
</dbReference>
<dbReference type="Pfam" id="PF00128">
    <property type="entry name" value="Alpha-amylase"/>
    <property type="match status" value="1"/>
</dbReference>
<sequence>MVTKPTAAGATWGSAIAIRDRGRPLPYGCTAAPGPPSGAADTGGGGGAAFNFSIFARETTHAVLLLFPPRLEATVDGAHDGVDGRAATAKPVELPLDAATHRTGMVWHVTVGGVPARTEYLWRIGAAPDPRWYTNECLDPWARVVSSPVGAAAYNADGRGDYRPRAIVPALDVPAFDWEGVVPPRIPQHELVIYEMHVRGFTLYADDKGASAPPSSKTTSGTYLGVIDKIPYLRALGVNCVELLPVMEFNEMEWSFIDPVSQKRLSQYWGYSTVAFFAPMNRFAVADATREFQTMVRELHRAGIEVILDVVYNHTAEMGLDFLPPGHYGQKTLAPGTYYMLEDGGTKFVNHSGCGNTLSCNNPVTAEWIHESLRHWALTMGVDGFRFDLASILTRGPDGAALPNPPVVERVTKDPCMRDVKLIAEPWDCGGLYQVGTFPHYGVWSEWNGKFRDTVRQFIKGDHGLKGAFASRLCGSQDMYGPSGRAPYHSINFVTAHDGFSLHDLVAYNAKHNDHNGENNNDGEQHNNSWNCGVEGETDDEEVLARRGRQMRNMMVALLLAAGTPMLCMGDEYGHTKGGNNNGWCQDGALTAFDWAAARGALAGLPRFMAKLVRLRTTVAPFLARTSFYTGEEIVWHGTSPGQPAWDDGYNFLAFTIPDPRRETAADLYVAFNAGGERRTATLPAPPDAGSWGRLVDTALVAPKDFSDDVADHLVEGTYGLHPYSAIVLVHVRRACPAVPVAEGVTELLADALGAATV</sequence>
<dbReference type="InterPro" id="IPR006047">
    <property type="entry name" value="GH13_cat_dom"/>
</dbReference>
<feature type="compositionally biased region" description="Low complexity" evidence="2">
    <location>
        <begin position="518"/>
        <end position="528"/>
    </location>
</feature>
<name>A0A1X6P433_PORUM</name>
<comment type="similarity">
    <text evidence="1">Belongs to the glycosyl hydrolase 13 family.</text>
</comment>
<dbReference type="InterPro" id="IPR048650">
    <property type="entry name" value="ISOA1-3-like_C"/>
</dbReference>
<dbReference type="SMART" id="SM00642">
    <property type="entry name" value="Aamy"/>
    <property type="match status" value="1"/>
</dbReference>
<organism evidence="4 5">
    <name type="scientific">Porphyra umbilicalis</name>
    <name type="common">Purple laver</name>
    <name type="synonym">Red alga</name>
    <dbReference type="NCBI Taxonomy" id="2786"/>
    <lineage>
        <taxon>Eukaryota</taxon>
        <taxon>Rhodophyta</taxon>
        <taxon>Bangiophyceae</taxon>
        <taxon>Bangiales</taxon>
        <taxon>Bangiaceae</taxon>
        <taxon>Porphyra</taxon>
    </lineage>
</organism>
<dbReference type="Proteomes" id="UP000218209">
    <property type="component" value="Unassembled WGS sequence"/>
</dbReference>
<evidence type="ECO:0000313" key="5">
    <source>
        <dbReference type="Proteomes" id="UP000218209"/>
    </source>
</evidence>
<dbReference type="OrthoDB" id="204980at2759"/>
<dbReference type="Gene3D" id="3.20.20.80">
    <property type="entry name" value="Glycosidases"/>
    <property type="match status" value="1"/>
</dbReference>